<accession>A0AAE3HEN2</accession>
<sequence>MDGILNILKPPGMTSHDIINWARRNFKEKKAGHTGTLDPGAAGVLPVYLGKATKVIPYINDEKKTYRAKIVFGATTDTQDSFGQVLSNVTPDFGLSHFKEVLDSFTGEILQKPSIYSAIKVKGKKLYDYARQGKEVDIPVRKIFINEIKILHHNIPQYAFIEVTCSKGTYIRSLCADIGETLGCGAYMGFLLRTASGKFNIFSSHTLEELEESNQKGQLEKMLLPLEFSLDEYQKIHIKNSASNSLKNGNSIYPQGIEEDLSPYKTDQFILAYLNNHLAAIGNIKYEEARNRYYFKPIRVL</sequence>
<dbReference type="HAMAP" id="MF_01080">
    <property type="entry name" value="TruB_bact"/>
    <property type="match status" value="1"/>
</dbReference>
<dbReference type="GO" id="GO:0160148">
    <property type="term" value="F:tRNA pseudouridine(55) synthase activity"/>
    <property type="evidence" value="ECO:0007669"/>
    <property type="project" value="UniProtKB-EC"/>
</dbReference>
<reference evidence="8" key="1">
    <citation type="submission" date="2022-07" db="EMBL/GenBank/DDBJ databases">
        <title>Enhanced cultured diversity of the mouse gut microbiota enables custom-made synthetic communities.</title>
        <authorList>
            <person name="Afrizal A."/>
        </authorList>
    </citation>
    <scope>NUCLEOTIDE SEQUENCE</scope>
    <source>
        <strain evidence="8">DSM 28593</strain>
    </source>
</reference>
<organism evidence="8 9">
    <name type="scientific">Irregularibacter muris</name>
    <dbReference type="NCBI Taxonomy" id="1796619"/>
    <lineage>
        <taxon>Bacteria</taxon>
        <taxon>Bacillati</taxon>
        <taxon>Bacillota</taxon>
        <taxon>Clostridia</taxon>
        <taxon>Eubacteriales</taxon>
        <taxon>Eubacteriaceae</taxon>
        <taxon>Irregularibacter</taxon>
    </lineage>
</organism>
<dbReference type="Gene3D" id="3.30.2350.10">
    <property type="entry name" value="Pseudouridine synthase"/>
    <property type="match status" value="1"/>
</dbReference>
<evidence type="ECO:0000259" key="7">
    <source>
        <dbReference type="Pfam" id="PF16198"/>
    </source>
</evidence>
<dbReference type="Pfam" id="PF16198">
    <property type="entry name" value="TruB_C_2"/>
    <property type="match status" value="1"/>
</dbReference>
<comment type="catalytic activity">
    <reaction evidence="1 5">
        <text>uridine(55) in tRNA = pseudouridine(55) in tRNA</text>
        <dbReference type="Rhea" id="RHEA:42532"/>
        <dbReference type="Rhea" id="RHEA-COMP:10101"/>
        <dbReference type="Rhea" id="RHEA-COMP:10102"/>
        <dbReference type="ChEBI" id="CHEBI:65314"/>
        <dbReference type="ChEBI" id="CHEBI:65315"/>
        <dbReference type="EC" id="5.4.99.25"/>
    </reaction>
</comment>
<dbReference type="GO" id="GO:0003723">
    <property type="term" value="F:RNA binding"/>
    <property type="evidence" value="ECO:0007669"/>
    <property type="project" value="InterPro"/>
</dbReference>
<evidence type="ECO:0000313" key="9">
    <source>
        <dbReference type="Proteomes" id="UP001205748"/>
    </source>
</evidence>
<name>A0AAE3HEN2_9FIRM</name>
<keyword evidence="4 5" id="KW-0413">Isomerase</keyword>
<dbReference type="CDD" id="cd02573">
    <property type="entry name" value="PseudoU_synth_EcTruB"/>
    <property type="match status" value="1"/>
</dbReference>
<comment type="similarity">
    <text evidence="2 5">Belongs to the pseudouridine synthase TruB family. Type 1 subfamily.</text>
</comment>
<keyword evidence="3 5" id="KW-0819">tRNA processing</keyword>
<evidence type="ECO:0000256" key="4">
    <source>
        <dbReference type="ARBA" id="ARBA00023235"/>
    </source>
</evidence>
<comment type="caution">
    <text evidence="8">The sequence shown here is derived from an EMBL/GenBank/DDBJ whole genome shotgun (WGS) entry which is preliminary data.</text>
</comment>
<feature type="domain" description="tRNA pseudouridylate synthase B C-terminal" evidence="7">
    <location>
        <begin position="172"/>
        <end position="230"/>
    </location>
</feature>
<dbReference type="AlphaFoldDB" id="A0AAE3HEN2"/>
<evidence type="ECO:0000256" key="3">
    <source>
        <dbReference type="ARBA" id="ARBA00022694"/>
    </source>
</evidence>
<feature type="domain" description="Pseudouridine synthase II N-terminal" evidence="6">
    <location>
        <begin position="23"/>
        <end position="171"/>
    </location>
</feature>
<dbReference type="EMBL" id="JANKAS010000002">
    <property type="protein sequence ID" value="MCR1898102.1"/>
    <property type="molecule type" value="Genomic_DNA"/>
</dbReference>
<dbReference type="InterPro" id="IPR002501">
    <property type="entry name" value="PsdUridine_synth_N"/>
</dbReference>
<evidence type="ECO:0000256" key="1">
    <source>
        <dbReference type="ARBA" id="ARBA00000385"/>
    </source>
</evidence>
<proteinExistence type="inferred from homology"/>
<dbReference type="GO" id="GO:0031119">
    <property type="term" value="P:tRNA pseudouridine synthesis"/>
    <property type="evidence" value="ECO:0007669"/>
    <property type="project" value="UniProtKB-UniRule"/>
</dbReference>
<dbReference type="NCBIfam" id="TIGR00431">
    <property type="entry name" value="TruB"/>
    <property type="match status" value="1"/>
</dbReference>
<evidence type="ECO:0000313" key="8">
    <source>
        <dbReference type="EMBL" id="MCR1898102.1"/>
    </source>
</evidence>
<dbReference type="SUPFAM" id="SSF55120">
    <property type="entry name" value="Pseudouridine synthase"/>
    <property type="match status" value="1"/>
</dbReference>
<dbReference type="PANTHER" id="PTHR13767">
    <property type="entry name" value="TRNA-PSEUDOURIDINE SYNTHASE"/>
    <property type="match status" value="1"/>
</dbReference>
<gene>
    <name evidence="5 8" type="primary">truB</name>
    <name evidence="8" type="ORF">NSA47_03760</name>
</gene>
<feature type="active site" description="Nucleophile" evidence="5">
    <location>
        <position position="38"/>
    </location>
</feature>
<dbReference type="PANTHER" id="PTHR13767:SF2">
    <property type="entry name" value="PSEUDOURIDYLATE SYNTHASE TRUB1"/>
    <property type="match status" value="1"/>
</dbReference>
<dbReference type="InterPro" id="IPR020103">
    <property type="entry name" value="PsdUridine_synth_cat_dom_sf"/>
</dbReference>
<comment type="function">
    <text evidence="5">Responsible for synthesis of pseudouridine from uracil-55 in the psi GC loop of transfer RNAs.</text>
</comment>
<evidence type="ECO:0000256" key="5">
    <source>
        <dbReference type="HAMAP-Rule" id="MF_01080"/>
    </source>
</evidence>
<evidence type="ECO:0000259" key="6">
    <source>
        <dbReference type="Pfam" id="PF01509"/>
    </source>
</evidence>
<protein>
    <recommendedName>
        <fullName evidence="5">tRNA pseudouridine synthase B</fullName>
        <ecNumber evidence="5">5.4.99.25</ecNumber>
    </recommendedName>
    <alternativeName>
        <fullName evidence="5">tRNA pseudouridine(55) synthase</fullName>
        <shortName evidence="5">Psi55 synthase</shortName>
    </alternativeName>
    <alternativeName>
        <fullName evidence="5">tRNA pseudouridylate synthase</fullName>
    </alternativeName>
    <alternativeName>
        <fullName evidence="5">tRNA-uridine isomerase</fullName>
    </alternativeName>
</protein>
<dbReference type="EC" id="5.4.99.25" evidence="5"/>
<dbReference type="Pfam" id="PF01509">
    <property type="entry name" value="TruB_N"/>
    <property type="match status" value="1"/>
</dbReference>
<keyword evidence="9" id="KW-1185">Reference proteome</keyword>
<dbReference type="InterPro" id="IPR032819">
    <property type="entry name" value="TruB_C"/>
</dbReference>
<evidence type="ECO:0000256" key="2">
    <source>
        <dbReference type="ARBA" id="ARBA00005642"/>
    </source>
</evidence>
<dbReference type="Proteomes" id="UP001205748">
    <property type="component" value="Unassembled WGS sequence"/>
</dbReference>
<dbReference type="GO" id="GO:1990481">
    <property type="term" value="P:mRNA pseudouridine synthesis"/>
    <property type="evidence" value="ECO:0007669"/>
    <property type="project" value="TreeGrafter"/>
</dbReference>
<dbReference type="InterPro" id="IPR014780">
    <property type="entry name" value="tRNA_psdUridine_synth_TruB"/>
</dbReference>